<accession>A0AAV7TJW5</accession>
<gene>
    <name evidence="1" type="ORF">NDU88_002199</name>
</gene>
<proteinExistence type="predicted"/>
<dbReference type="AlphaFoldDB" id="A0AAV7TJW5"/>
<sequence length="115" mass="12822">MKILVRSSQDSKNKLSVSGKWLHKHLERSEYRCRGGSGLLPFTSTFPDEPVARMGAWKDKEKQAPASDQARIMARAALPSWRHTDASVITVSLAQLQQECSARPSPALHLKVRKA</sequence>
<dbReference type="Proteomes" id="UP001066276">
    <property type="component" value="Chromosome 3_2"/>
</dbReference>
<name>A0AAV7TJW5_PLEWA</name>
<protein>
    <submittedName>
        <fullName evidence="1">Uncharacterized protein</fullName>
    </submittedName>
</protein>
<dbReference type="EMBL" id="JANPWB010000006">
    <property type="protein sequence ID" value="KAJ1176932.1"/>
    <property type="molecule type" value="Genomic_DNA"/>
</dbReference>
<comment type="caution">
    <text evidence="1">The sequence shown here is derived from an EMBL/GenBank/DDBJ whole genome shotgun (WGS) entry which is preliminary data.</text>
</comment>
<evidence type="ECO:0000313" key="1">
    <source>
        <dbReference type="EMBL" id="KAJ1176932.1"/>
    </source>
</evidence>
<reference evidence="1" key="1">
    <citation type="journal article" date="2022" name="bioRxiv">
        <title>Sequencing and chromosome-scale assembly of the giantPleurodeles waltlgenome.</title>
        <authorList>
            <person name="Brown T."/>
            <person name="Elewa A."/>
            <person name="Iarovenko S."/>
            <person name="Subramanian E."/>
            <person name="Araus A.J."/>
            <person name="Petzold A."/>
            <person name="Susuki M."/>
            <person name="Suzuki K.-i.T."/>
            <person name="Hayashi T."/>
            <person name="Toyoda A."/>
            <person name="Oliveira C."/>
            <person name="Osipova E."/>
            <person name="Leigh N.D."/>
            <person name="Simon A."/>
            <person name="Yun M.H."/>
        </authorList>
    </citation>
    <scope>NUCLEOTIDE SEQUENCE</scope>
    <source>
        <strain evidence="1">20211129_DDA</strain>
        <tissue evidence="1">Liver</tissue>
    </source>
</reference>
<organism evidence="1 2">
    <name type="scientific">Pleurodeles waltl</name>
    <name type="common">Iberian ribbed newt</name>
    <dbReference type="NCBI Taxonomy" id="8319"/>
    <lineage>
        <taxon>Eukaryota</taxon>
        <taxon>Metazoa</taxon>
        <taxon>Chordata</taxon>
        <taxon>Craniata</taxon>
        <taxon>Vertebrata</taxon>
        <taxon>Euteleostomi</taxon>
        <taxon>Amphibia</taxon>
        <taxon>Batrachia</taxon>
        <taxon>Caudata</taxon>
        <taxon>Salamandroidea</taxon>
        <taxon>Salamandridae</taxon>
        <taxon>Pleurodelinae</taxon>
        <taxon>Pleurodeles</taxon>
    </lineage>
</organism>
<keyword evidence="2" id="KW-1185">Reference proteome</keyword>
<evidence type="ECO:0000313" key="2">
    <source>
        <dbReference type="Proteomes" id="UP001066276"/>
    </source>
</evidence>